<sequence>MTGQAELVELKKAIEEMNQKMDEHTILLQGLMDLLTPAMSNLDPGRNAGKARIKETPQTYYPPTVGAKPGSKGKLSDMLKDLAEFQNVRAYSNENIGSSYEASAEGQGVYVDGVDPKNKGASCSCKAGKASSKRPISTPMNPQPSHKTPPRILSRFPVPLSSMYEMLLELGLIKPLPPTPLPPKLSSSHNPNAYCAFHQMPGHATNSCFRLRHTIQDLVDNGTIAVPDHRFGRGF</sequence>
<evidence type="ECO:0000313" key="1">
    <source>
        <dbReference type="EMBL" id="KAI8567681.1"/>
    </source>
</evidence>
<accession>A0ACC0PRB3</accession>
<organism evidence="1 2">
    <name type="scientific">Rhododendron molle</name>
    <name type="common">Chinese azalea</name>
    <name type="synonym">Azalea mollis</name>
    <dbReference type="NCBI Taxonomy" id="49168"/>
    <lineage>
        <taxon>Eukaryota</taxon>
        <taxon>Viridiplantae</taxon>
        <taxon>Streptophyta</taxon>
        <taxon>Embryophyta</taxon>
        <taxon>Tracheophyta</taxon>
        <taxon>Spermatophyta</taxon>
        <taxon>Magnoliopsida</taxon>
        <taxon>eudicotyledons</taxon>
        <taxon>Gunneridae</taxon>
        <taxon>Pentapetalae</taxon>
        <taxon>asterids</taxon>
        <taxon>Ericales</taxon>
        <taxon>Ericaceae</taxon>
        <taxon>Ericoideae</taxon>
        <taxon>Rhodoreae</taxon>
        <taxon>Rhododendron</taxon>
    </lineage>
</organism>
<reference evidence="1" key="1">
    <citation type="submission" date="2022-02" db="EMBL/GenBank/DDBJ databases">
        <title>Plant Genome Project.</title>
        <authorList>
            <person name="Zhang R.-G."/>
        </authorList>
    </citation>
    <scope>NUCLEOTIDE SEQUENCE</scope>
    <source>
        <strain evidence="1">AT1</strain>
    </source>
</reference>
<keyword evidence="2" id="KW-1185">Reference proteome</keyword>
<name>A0ACC0PRB3_RHOML</name>
<dbReference type="Proteomes" id="UP001062846">
    <property type="component" value="Chromosome 2"/>
</dbReference>
<gene>
    <name evidence="1" type="ORF">RHMOL_Rhmol02G0140500</name>
</gene>
<comment type="caution">
    <text evidence="1">The sequence shown here is derived from an EMBL/GenBank/DDBJ whole genome shotgun (WGS) entry which is preliminary data.</text>
</comment>
<dbReference type="EMBL" id="CM046389">
    <property type="protein sequence ID" value="KAI8567681.1"/>
    <property type="molecule type" value="Genomic_DNA"/>
</dbReference>
<evidence type="ECO:0000313" key="2">
    <source>
        <dbReference type="Proteomes" id="UP001062846"/>
    </source>
</evidence>
<proteinExistence type="predicted"/>
<protein>
    <submittedName>
        <fullName evidence="1">Uncharacterized protein</fullName>
    </submittedName>
</protein>